<proteinExistence type="predicted"/>
<accession>Q95ZR7</accession>
<evidence type="ECO:0000313" key="2">
    <source>
        <dbReference type="EMBL" id="CAC42321.2"/>
    </source>
</evidence>
<dbReference type="InParanoid" id="Q95ZR7"/>
<feature type="non-terminal residue" evidence="2">
    <location>
        <position position="153"/>
    </location>
</feature>
<dbReference type="OrthoDB" id="263617at2759"/>
<dbReference type="SMR" id="Q95ZR7"/>
<evidence type="ECO:0000313" key="3">
    <source>
        <dbReference type="Proteomes" id="UP000001940"/>
    </source>
</evidence>
<gene>
    <name evidence="2 4" type="primary">scbp-2</name>
    <name evidence="2" type="ORF">CELE_K04G2.11</name>
    <name evidence="4" type="ORF">K04G2.11</name>
</gene>
<dbReference type="HOGENOM" id="CLU_144553_0_0_1"/>
<protein>
    <submittedName>
        <fullName evidence="2">Ribosomal protein eL8/eL30/eS12/Gadd45 domain-containing protein</fullName>
    </submittedName>
</protein>
<dbReference type="Pfam" id="PF01248">
    <property type="entry name" value="Ribosomal_L7Ae"/>
    <property type="match status" value="1"/>
</dbReference>
<dbReference type="InterPro" id="IPR029064">
    <property type="entry name" value="Ribosomal_eL30-like_sf"/>
</dbReference>
<evidence type="ECO:0000259" key="1">
    <source>
        <dbReference type="Pfam" id="PF01248"/>
    </source>
</evidence>
<name>Q95ZR7_CAEEL</name>
<dbReference type="PaxDb" id="6239-K04G2.11.2"/>
<sequence length="153" mass="17506">ISETINVTANIDNLAFELIKRLKSQQDKNRKGNADEKNFLKRRVICGAHETLKFAQSGRVKLIFYAKNMDENNLRAASNFHSLQIVCPLAGIPMIEVLTRKELSRIMNKFPYVAVVGVIDFSGFERETEDIVKNWKIHDSCKLFHIDQSSLLP</sequence>
<dbReference type="Gene3D" id="3.30.1330.30">
    <property type="match status" value="1"/>
</dbReference>
<keyword evidence="3" id="KW-1185">Reference proteome</keyword>
<feature type="domain" description="Ribosomal protein eL8/eL30/eS12/Gadd45" evidence="1">
    <location>
        <begin position="41"/>
        <end position="121"/>
    </location>
</feature>
<reference evidence="2 3" key="1">
    <citation type="journal article" date="1998" name="Science">
        <title>Genome sequence of the nematode C. elegans: a platform for investigating biology.</title>
        <authorList>
            <consortium name="The C. elegans sequencing consortium"/>
            <person name="Sulson J.E."/>
            <person name="Waterston R."/>
        </authorList>
    </citation>
    <scope>NUCLEOTIDE SEQUENCE [LARGE SCALE GENOMIC DNA]</scope>
    <source>
        <strain evidence="2 3">Bristol N2</strain>
    </source>
</reference>
<dbReference type="AGR" id="WB:WBGene00010569"/>
<dbReference type="STRING" id="6239.K04G2.11.1"/>
<dbReference type="EMBL" id="BX284601">
    <property type="protein sequence ID" value="CAC42321.2"/>
    <property type="molecule type" value="Genomic_DNA"/>
</dbReference>
<dbReference type="InterPro" id="IPR004038">
    <property type="entry name" value="Ribosomal_eL8/eL30/eS12/Gad45"/>
</dbReference>
<dbReference type="UCSC" id="K04G2.11">
    <property type="organism name" value="c. elegans"/>
</dbReference>
<dbReference type="Proteomes" id="UP000001940">
    <property type="component" value="Chromosome I"/>
</dbReference>
<dbReference type="GeneID" id="172588"/>
<dbReference type="OMA" id="ICGAHET"/>
<evidence type="ECO:0000313" key="4">
    <source>
        <dbReference type="WormBase" id="K04G2.11"/>
    </source>
</evidence>
<organism evidence="2 3">
    <name type="scientific">Caenorhabditis elegans</name>
    <dbReference type="NCBI Taxonomy" id="6239"/>
    <lineage>
        <taxon>Eukaryota</taxon>
        <taxon>Metazoa</taxon>
        <taxon>Ecdysozoa</taxon>
        <taxon>Nematoda</taxon>
        <taxon>Chromadorea</taxon>
        <taxon>Rhabditida</taxon>
        <taxon>Rhabditina</taxon>
        <taxon>Rhabditomorpha</taxon>
        <taxon>Rhabditoidea</taxon>
        <taxon>Rhabditidae</taxon>
        <taxon>Peloderinae</taxon>
        <taxon>Caenorhabditis</taxon>
    </lineage>
</organism>
<dbReference type="AlphaFoldDB" id="Q95ZR7"/>
<dbReference type="RefSeq" id="NP_001370117.1">
    <property type="nucleotide sequence ID" value="NM_001383434.1"/>
</dbReference>
<dbReference type="eggNOG" id="KOG2112">
    <property type="taxonomic scope" value="Eukaryota"/>
</dbReference>
<dbReference type="FunFam" id="3.30.1330.30:FF:000084">
    <property type="entry name" value="SECIS (SeCis) Binding Protein homolog"/>
    <property type="match status" value="1"/>
</dbReference>
<keyword evidence="2" id="KW-0689">Ribosomal protein</keyword>
<dbReference type="CTD" id="172588"/>
<dbReference type="KEGG" id="cel:CELE_K04G2.11"/>
<dbReference type="WormBase" id="K04G2.11">
    <property type="protein sequence ID" value="CE49894"/>
    <property type="gene ID" value="WBGene00010569"/>
    <property type="gene designation" value="scbp-2"/>
</dbReference>
<keyword evidence="2" id="KW-0687">Ribonucleoprotein</keyword>
<dbReference type="Bgee" id="WBGene00010569">
    <property type="expression patterns" value="Expressed in germ line (C elegans) and 4 other cell types or tissues"/>
</dbReference>
<dbReference type="SUPFAM" id="SSF55315">
    <property type="entry name" value="L30e-like"/>
    <property type="match status" value="1"/>
</dbReference>
<dbReference type="GO" id="GO:0005840">
    <property type="term" value="C:ribosome"/>
    <property type="evidence" value="ECO:0007669"/>
    <property type="project" value="UniProtKB-KW"/>
</dbReference>